<dbReference type="SUPFAM" id="SSF56655">
    <property type="entry name" value="Carbohydrate phosphatase"/>
    <property type="match status" value="1"/>
</dbReference>
<comment type="similarity">
    <text evidence="1 6">Belongs to the inositol monophosphatase superfamily. CysQ family.</text>
</comment>
<feature type="binding site" evidence="6">
    <location>
        <position position="101"/>
    </location>
    <ligand>
        <name>Mg(2+)</name>
        <dbReference type="ChEBI" id="CHEBI:18420"/>
        <label>1</label>
    </ligand>
</feature>
<keyword evidence="6" id="KW-0479">Metal-binding</keyword>
<feature type="binding site" evidence="6">
    <location>
        <position position="80"/>
    </location>
    <ligand>
        <name>Mg(2+)</name>
        <dbReference type="ChEBI" id="CHEBI:18420"/>
        <label>1</label>
    </ligand>
</feature>
<sequence length="282" mass="29030">MQPQNSAAPRSTSPRFPAEVVALAEAVLAAGAEIMRIRAEGIRAEAKADQSPVTAADLAAEALLRARLHDILPGVPVIAEEAVSQGRGESPAATFLLVDPLDGTREFVAERGEFTVNVGLVEDGVPTLGLIYAPAIGRLFVGSAGGRFGALGAFTAERTPGAAADAAGWTRIGCRPRPAEGLVAVASRSHLDPHTTALLGTLPVAERVSCGSALKFGLVAEGRADVYPRLSPVMEWDVAAGHALLRAAGGTVTRPDGSPLPYGRSQEGYRVPGFLATGPGMD</sequence>
<dbReference type="EMBL" id="JALKCH010000004">
    <property type="protein sequence ID" value="MCK0196549.1"/>
    <property type="molecule type" value="Genomic_DNA"/>
</dbReference>
<dbReference type="PRINTS" id="PR00377">
    <property type="entry name" value="IMPHPHTASES"/>
</dbReference>
<feature type="binding site" evidence="6">
    <location>
        <position position="102"/>
    </location>
    <ligand>
        <name>Mg(2+)</name>
        <dbReference type="ChEBI" id="CHEBI:18420"/>
        <label>2</label>
    </ligand>
</feature>
<feature type="binding site" evidence="6">
    <location>
        <position position="80"/>
    </location>
    <ligand>
        <name>substrate</name>
    </ligand>
</feature>
<comment type="catalytic activity">
    <reaction evidence="6">
        <text>adenosine 3',5'-bisphosphate + H2O = AMP + phosphate</text>
        <dbReference type="Rhea" id="RHEA:10040"/>
        <dbReference type="ChEBI" id="CHEBI:15377"/>
        <dbReference type="ChEBI" id="CHEBI:43474"/>
        <dbReference type="ChEBI" id="CHEBI:58343"/>
        <dbReference type="ChEBI" id="CHEBI:456215"/>
        <dbReference type="EC" id="3.1.3.7"/>
    </reaction>
</comment>
<dbReference type="PANTHER" id="PTHR43028">
    <property type="entry name" value="3'(2'),5'-BISPHOSPHATE NUCLEOTIDASE 1"/>
    <property type="match status" value="1"/>
</dbReference>
<evidence type="ECO:0000256" key="4">
    <source>
        <dbReference type="ARBA" id="ARBA00022801"/>
    </source>
</evidence>
<dbReference type="CDD" id="cd01638">
    <property type="entry name" value="CysQ"/>
    <property type="match status" value="1"/>
</dbReference>
<dbReference type="InterPro" id="IPR006240">
    <property type="entry name" value="CysQ"/>
</dbReference>
<comment type="subcellular location">
    <subcellularLocation>
        <location evidence="6">Cell inner membrane</location>
        <topology evidence="6">Peripheral membrane protein</topology>
        <orientation evidence="6">Cytoplasmic side</orientation>
    </subcellularLocation>
</comment>
<dbReference type="Gene3D" id="3.30.540.10">
    <property type="entry name" value="Fructose-1,6-Bisphosphatase, subunit A, domain 1"/>
    <property type="match status" value="1"/>
</dbReference>
<dbReference type="PANTHER" id="PTHR43028:SF5">
    <property type="entry name" value="3'(2'),5'-BISPHOSPHATE NUCLEOTIDASE 1"/>
    <property type="match status" value="1"/>
</dbReference>
<accession>A0ABT0D9H2</accession>
<evidence type="ECO:0000256" key="1">
    <source>
        <dbReference type="ARBA" id="ARBA00005289"/>
    </source>
</evidence>
<evidence type="ECO:0000256" key="5">
    <source>
        <dbReference type="ARBA" id="ARBA00023136"/>
    </source>
</evidence>
<dbReference type="Pfam" id="PF00459">
    <property type="entry name" value="Inositol_P"/>
    <property type="match status" value="1"/>
</dbReference>
<keyword evidence="5 6" id="KW-0472">Membrane</keyword>
<gene>
    <name evidence="6" type="primary">cysQ</name>
    <name evidence="7" type="ORF">MWN34_06440</name>
</gene>
<feature type="binding site" evidence="6">
    <location>
        <position position="99"/>
    </location>
    <ligand>
        <name>Mg(2+)</name>
        <dbReference type="ChEBI" id="CHEBI:18420"/>
        <label>1</label>
    </ligand>
</feature>
<comment type="caution">
    <text evidence="7">The sequence shown here is derived from an EMBL/GenBank/DDBJ whole genome shotgun (WGS) entry which is preliminary data.</text>
</comment>
<feature type="binding site" evidence="6">
    <location>
        <begin position="101"/>
        <end position="104"/>
    </location>
    <ligand>
        <name>substrate</name>
    </ligand>
</feature>
<keyword evidence="8" id="KW-1185">Reference proteome</keyword>
<dbReference type="InterPro" id="IPR050725">
    <property type="entry name" value="CysQ/Inositol_MonoPase"/>
</dbReference>
<dbReference type="EC" id="3.1.3.7" evidence="6"/>
<dbReference type="PROSITE" id="PS00630">
    <property type="entry name" value="IMP_2"/>
    <property type="match status" value="1"/>
</dbReference>
<dbReference type="Gene3D" id="3.40.190.80">
    <property type="match status" value="1"/>
</dbReference>
<keyword evidence="2 6" id="KW-1003">Cell membrane</keyword>
<feature type="binding site" evidence="6">
    <location>
        <position position="99"/>
    </location>
    <ligand>
        <name>Mg(2+)</name>
        <dbReference type="ChEBI" id="CHEBI:18420"/>
        <label>2</label>
    </ligand>
</feature>
<evidence type="ECO:0000256" key="6">
    <source>
        <dbReference type="HAMAP-Rule" id="MF_02095"/>
    </source>
</evidence>
<protein>
    <recommendedName>
        <fullName evidence="6">3'(2'),5'-bisphosphate nucleotidase CysQ</fullName>
        <ecNumber evidence="6">3.1.3.7</ecNumber>
    </recommendedName>
    <alternativeName>
        <fullName evidence="6">3'(2'),5-bisphosphonucleoside 3'(2')-phosphohydrolase</fullName>
    </alternativeName>
    <alternativeName>
        <fullName evidence="6">3'-phosphoadenosine 5'-phosphate phosphatase</fullName>
        <shortName evidence="6">PAP phosphatase</shortName>
    </alternativeName>
</protein>
<evidence type="ECO:0000256" key="3">
    <source>
        <dbReference type="ARBA" id="ARBA00022519"/>
    </source>
</evidence>
<comment type="function">
    <text evidence="6">Converts adenosine-3',5'-bisphosphate (PAP) to AMP.</text>
</comment>
<keyword evidence="3 6" id="KW-0997">Cell inner membrane</keyword>
<dbReference type="HAMAP" id="MF_02095">
    <property type="entry name" value="CysQ"/>
    <property type="match status" value="1"/>
</dbReference>
<evidence type="ECO:0000313" key="7">
    <source>
        <dbReference type="EMBL" id="MCK0196549.1"/>
    </source>
</evidence>
<dbReference type="Proteomes" id="UP001203284">
    <property type="component" value="Unassembled WGS sequence"/>
</dbReference>
<dbReference type="InterPro" id="IPR020550">
    <property type="entry name" value="Inositol_monophosphatase_CS"/>
</dbReference>
<keyword evidence="6" id="KW-0460">Magnesium</keyword>
<evidence type="ECO:0000313" key="8">
    <source>
        <dbReference type="Proteomes" id="UP001203284"/>
    </source>
</evidence>
<feature type="binding site" evidence="6">
    <location>
        <position position="237"/>
    </location>
    <ligand>
        <name>Mg(2+)</name>
        <dbReference type="ChEBI" id="CHEBI:18420"/>
        <label>2</label>
    </ligand>
</feature>
<keyword evidence="4 6" id="KW-0378">Hydrolase</keyword>
<evidence type="ECO:0000256" key="2">
    <source>
        <dbReference type="ARBA" id="ARBA00022475"/>
    </source>
</evidence>
<name>A0ABT0D9H2_9HYPH</name>
<feature type="binding site" evidence="6">
    <location>
        <position position="237"/>
    </location>
    <ligand>
        <name>substrate</name>
    </ligand>
</feature>
<organism evidence="7 8">
    <name type="scientific">Ancylobacter crimeensis</name>
    <dbReference type="NCBI Taxonomy" id="2579147"/>
    <lineage>
        <taxon>Bacteria</taxon>
        <taxon>Pseudomonadati</taxon>
        <taxon>Pseudomonadota</taxon>
        <taxon>Alphaproteobacteria</taxon>
        <taxon>Hyphomicrobiales</taxon>
        <taxon>Xanthobacteraceae</taxon>
        <taxon>Ancylobacter</taxon>
    </lineage>
</organism>
<dbReference type="InterPro" id="IPR000760">
    <property type="entry name" value="Inositol_monophosphatase-like"/>
</dbReference>
<reference evidence="7 8" key="1">
    <citation type="submission" date="2022-04" db="EMBL/GenBank/DDBJ databases">
        <authorList>
            <person name="Grouzdev D.S."/>
            <person name="Pantiukh K.S."/>
            <person name="Krutkina M.S."/>
        </authorList>
    </citation>
    <scope>NUCLEOTIDE SEQUENCE [LARGE SCALE GENOMIC DNA]</scope>
    <source>
        <strain evidence="7 8">6x-1</strain>
    </source>
</reference>
<comment type="cofactor">
    <cofactor evidence="6">
        <name>Mg(2+)</name>
        <dbReference type="ChEBI" id="CHEBI:18420"/>
    </cofactor>
</comment>
<proteinExistence type="inferred from homology"/>